<dbReference type="InterPro" id="IPR005115">
    <property type="entry name" value="Gly_transporter"/>
</dbReference>
<reference evidence="9 10" key="1">
    <citation type="submission" date="2014-11" db="EMBL/GenBank/DDBJ databases">
        <title>Genome of a novel goose pathogen.</title>
        <authorList>
            <person name="Hansen C.M."/>
            <person name="Hueffer K."/>
            <person name="Choi S.C."/>
        </authorList>
    </citation>
    <scope>NUCLEOTIDE SEQUENCE [LARGE SCALE GENOMIC DNA]</scope>
    <source>
        <strain evidence="9 10">KH1503</strain>
    </source>
</reference>
<feature type="transmembrane region" description="Helical" evidence="7">
    <location>
        <begin position="31"/>
        <end position="48"/>
    </location>
</feature>
<accession>A0A0J0YV16</accession>
<feature type="domain" description="Glycine transporter" evidence="8">
    <location>
        <begin position="95"/>
        <end position="167"/>
    </location>
</feature>
<feature type="transmembrane region" description="Helical" evidence="7">
    <location>
        <begin position="152"/>
        <end position="167"/>
    </location>
</feature>
<dbReference type="OrthoDB" id="9791874at2"/>
<comment type="caution">
    <text evidence="9">The sequence shown here is derived from an EMBL/GenBank/DDBJ whole genome shotgun (WGS) entry which is preliminary data.</text>
</comment>
<feature type="domain" description="Glycine transporter" evidence="8">
    <location>
        <begin position="7"/>
        <end position="79"/>
    </location>
</feature>
<evidence type="ECO:0000313" key="9">
    <source>
        <dbReference type="EMBL" id="KLT73926.1"/>
    </source>
</evidence>
<dbReference type="Pfam" id="PF03458">
    <property type="entry name" value="Gly_transporter"/>
    <property type="match status" value="2"/>
</dbReference>
<feature type="transmembrane region" description="Helical" evidence="7">
    <location>
        <begin position="119"/>
        <end position="140"/>
    </location>
</feature>
<dbReference type="Proteomes" id="UP000036027">
    <property type="component" value="Unassembled WGS sequence"/>
</dbReference>
<dbReference type="EMBL" id="JTDO01000001">
    <property type="protein sequence ID" value="KLT73926.1"/>
    <property type="molecule type" value="Genomic_DNA"/>
</dbReference>
<keyword evidence="5 7" id="KW-1133">Transmembrane helix</keyword>
<evidence type="ECO:0000256" key="2">
    <source>
        <dbReference type="ARBA" id="ARBA00008193"/>
    </source>
</evidence>
<comment type="subcellular location">
    <subcellularLocation>
        <location evidence="1">Cell membrane</location>
        <topology evidence="1">Multi-pass membrane protein</topology>
    </subcellularLocation>
</comment>
<feature type="transmembrane region" description="Helical" evidence="7">
    <location>
        <begin position="60"/>
        <end position="79"/>
    </location>
</feature>
<dbReference type="STRING" id="1470200.PL75_00905"/>
<keyword evidence="10" id="KW-1185">Reference proteome</keyword>
<evidence type="ECO:0000256" key="1">
    <source>
        <dbReference type="ARBA" id="ARBA00004651"/>
    </source>
</evidence>
<evidence type="ECO:0000259" key="8">
    <source>
        <dbReference type="Pfam" id="PF03458"/>
    </source>
</evidence>
<dbReference type="PATRIC" id="fig|1470200.3.peg.213"/>
<feature type="transmembrane region" description="Helical" evidence="7">
    <location>
        <begin position="6"/>
        <end position="24"/>
    </location>
</feature>
<dbReference type="RefSeq" id="WP_047760020.1">
    <property type="nucleotide sequence ID" value="NZ_CP091510.1"/>
</dbReference>
<name>A0A0J0YV16_9NEIS</name>
<evidence type="ECO:0000313" key="10">
    <source>
        <dbReference type="Proteomes" id="UP000036027"/>
    </source>
</evidence>
<evidence type="ECO:0000256" key="6">
    <source>
        <dbReference type="ARBA" id="ARBA00023136"/>
    </source>
</evidence>
<evidence type="ECO:0000256" key="3">
    <source>
        <dbReference type="ARBA" id="ARBA00022475"/>
    </source>
</evidence>
<keyword evidence="6 7" id="KW-0472">Membrane</keyword>
<protein>
    <submittedName>
        <fullName evidence="9">Membrane protein</fullName>
    </submittedName>
</protein>
<dbReference type="AlphaFoldDB" id="A0A0J0YV16"/>
<evidence type="ECO:0000256" key="4">
    <source>
        <dbReference type="ARBA" id="ARBA00022692"/>
    </source>
</evidence>
<sequence>MNHTTEIIHIIGTAAFAISGYLVGVRKRLDILGVLIVSLLTAIGGGMMRDVLVNRTPAVFTQNTALIVIGITLLLAWLFKLQNNRKKVLAALFLLADSLGLVAFTITGAQVGLMYELNLFGVVMLGFITAVGGGIVRDTLVNDIPMILRKDFYGTVSVIIGLALYALDSFGWVNTLTLNILLWGGYALRLWAHRVSWALPRF</sequence>
<dbReference type="PANTHER" id="PTHR30506:SF3">
    <property type="entry name" value="UPF0126 INNER MEMBRANE PROTEIN YADS-RELATED"/>
    <property type="match status" value="1"/>
</dbReference>
<evidence type="ECO:0000256" key="7">
    <source>
        <dbReference type="SAM" id="Phobius"/>
    </source>
</evidence>
<dbReference type="PANTHER" id="PTHR30506">
    <property type="entry name" value="INNER MEMBRANE PROTEIN"/>
    <property type="match status" value="1"/>
</dbReference>
<keyword evidence="4 7" id="KW-0812">Transmembrane</keyword>
<gene>
    <name evidence="9" type="ORF">PL75_00905</name>
</gene>
<organism evidence="9 10">
    <name type="scientific">Neisseria arctica</name>
    <dbReference type="NCBI Taxonomy" id="1470200"/>
    <lineage>
        <taxon>Bacteria</taxon>
        <taxon>Pseudomonadati</taxon>
        <taxon>Pseudomonadota</taxon>
        <taxon>Betaproteobacteria</taxon>
        <taxon>Neisseriales</taxon>
        <taxon>Neisseriaceae</taxon>
        <taxon>Neisseria</taxon>
    </lineage>
</organism>
<proteinExistence type="inferred from homology"/>
<evidence type="ECO:0000256" key="5">
    <source>
        <dbReference type="ARBA" id="ARBA00022989"/>
    </source>
</evidence>
<keyword evidence="3" id="KW-1003">Cell membrane</keyword>
<dbReference type="GO" id="GO:0005886">
    <property type="term" value="C:plasma membrane"/>
    <property type="evidence" value="ECO:0007669"/>
    <property type="project" value="UniProtKB-SubCell"/>
</dbReference>
<comment type="similarity">
    <text evidence="2">Belongs to the UPF0126 family.</text>
</comment>
<feature type="transmembrane region" description="Helical" evidence="7">
    <location>
        <begin position="91"/>
        <end position="113"/>
    </location>
</feature>